<dbReference type="AlphaFoldDB" id="A0A1H5A219"/>
<dbReference type="PANTHER" id="PTHR43133:SF66">
    <property type="entry name" value="ECF RNA POLYMERASE SIGMA FACTOR SIGK"/>
    <property type="match status" value="1"/>
</dbReference>
<dbReference type="RefSeq" id="WP_068522740.1">
    <property type="nucleotide sequence ID" value="NZ_CBDRGN010000006.1"/>
</dbReference>
<dbReference type="Pfam" id="PF04542">
    <property type="entry name" value="Sigma70_r2"/>
    <property type="match status" value="1"/>
</dbReference>
<dbReference type="GeneID" id="300996986"/>
<dbReference type="Gene3D" id="1.10.10.10">
    <property type="entry name" value="Winged helix-like DNA-binding domain superfamily/Winged helix DNA-binding domain"/>
    <property type="match status" value="1"/>
</dbReference>
<keyword evidence="4" id="KW-0238">DNA-binding</keyword>
<evidence type="ECO:0000256" key="4">
    <source>
        <dbReference type="ARBA" id="ARBA00023125"/>
    </source>
</evidence>
<dbReference type="GO" id="GO:0006352">
    <property type="term" value="P:DNA-templated transcription initiation"/>
    <property type="evidence" value="ECO:0007669"/>
    <property type="project" value="InterPro"/>
</dbReference>
<dbReference type="SUPFAM" id="SSF88659">
    <property type="entry name" value="Sigma3 and sigma4 domains of RNA polymerase sigma factors"/>
    <property type="match status" value="1"/>
</dbReference>
<dbReference type="InterPro" id="IPR039425">
    <property type="entry name" value="RNA_pol_sigma-70-like"/>
</dbReference>
<keyword evidence="5" id="KW-0804">Transcription</keyword>
<dbReference type="STRING" id="57704.SAMN04489793_4757"/>
<dbReference type="PANTHER" id="PTHR43133">
    <property type="entry name" value="RNA POLYMERASE ECF-TYPE SIGMA FACTO"/>
    <property type="match status" value="1"/>
</dbReference>
<feature type="domain" description="RNA polymerase sigma-70 region 2" evidence="6">
    <location>
        <begin position="8"/>
        <end position="75"/>
    </location>
</feature>
<dbReference type="InterPro" id="IPR036388">
    <property type="entry name" value="WH-like_DNA-bd_sf"/>
</dbReference>
<evidence type="ECO:0000259" key="7">
    <source>
        <dbReference type="Pfam" id="PF08281"/>
    </source>
</evidence>
<comment type="similarity">
    <text evidence="1">Belongs to the sigma-70 factor family. ECF subfamily.</text>
</comment>
<reference evidence="9" key="1">
    <citation type="submission" date="2016-10" db="EMBL/GenBank/DDBJ databases">
        <authorList>
            <person name="Varghese N."/>
            <person name="Submissions S."/>
        </authorList>
    </citation>
    <scope>NUCLEOTIDE SEQUENCE [LARGE SCALE GENOMIC DNA]</scope>
    <source>
        <strain evidence="9">DSM 44234</strain>
    </source>
</reference>
<dbReference type="InterPro" id="IPR013325">
    <property type="entry name" value="RNA_pol_sigma_r2"/>
</dbReference>
<feature type="domain" description="RNA polymerase sigma factor 70 region 4 type 2" evidence="7">
    <location>
        <begin position="96"/>
        <end position="146"/>
    </location>
</feature>
<dbReference type="EMBL" id="FNSA01000003">
    <property type="protein sequence ID" value="SED36287.1"/>
    <property type="molecule type" value="Genomic_DNA"/>
</dbReference>
<evidence type="ECO:0000256" key="5">
    <source>
        <dbReference type="ARBA" id="ARBA00023163"/>
    </source>
</evidence>
<keyword evidence="9" id="KW-1185">Reference proteome</keyword>
<dbReference type="NCBIfam" id="TIGR02937">
    <property type="entry name" value="sigma70-ECF"/>
    <property type="match status" value="1"/>
</dbReference>
<evidence type="ECO:0000256" key="3">
    <source>
        <dbReference type="ARBA" id="ARBA00023082"/>
    </source>
</evidence>
<dbReference type="Pfam" id="PF08281">
    <property type="entry name" value="Sigma70_r4_2"/>
    <property type="match status" value="1"/>
</dbReference>
<dbReference type="Proteomes" id="UP000182241">
    <property type="component" value="Unassembled WGS sequence"/>
</dbReference>
<gene>
    <name evidence="8" type="ORF">SAMN04489793_4757</name>
</gene>
<keyword evidence="3" id="KW-0731">Sigma factor</keyword>
<organism evidence="8 9">
    <name type="scientific">Tsukamurella tyrosinosolvens</name>
    <dbReference type="NCBI Taxonomy" id="57704"/>
    <lineage>
        <taxon>Bacteria</taxon>
        <taxon>Bacillati</taxon>
        <taxon>Actinomycetota</taxon>
        <taxon>Actinomycetes</taxon>
        <taxon>Mycobacteriales</taxon>
        <taxon>Tsukamurellaceae</taxon>
        <taxon>Tsukamurella</taxon>
    </lineage>
</organism>
<evidence type="ECO:0000313" key="9">
    <source>
        <dbReference type="Proteomes" id="UP000182241"/>
    </source>
</evidence>
<accession>A0A1H5A219</accession>
<evidence type="ECO:0000313" key="8">
    <source>
        <dbReference type="EMBL" id="SED36287.1"/>
    </source>
</evidence>
<dbReference type="InterPro" id="IPR007627">
    <property type="entry name" value="RNA_pol_sigma70_r2"/>
</dbReference>
<evidence type="ECO:0000256" key="2">
    <source>
        <dbReference type="ARBA" id="ARBA00023015"/>
    </source>
</evidence>
<dbReference type="InterPro" id="IPR013249">
    <property type="entry name" value="RNA_pol_sigma70_r4_t2"/>
</dbReference>
<evidence type="ECO:0000259" key="6">
    <source>
        <dbReference type="Pfam" id="PF04542"/>
    </source>
</evidence>
<dbReference type="OrthoDB" id="9803203at2"/>
<dbReference type="GO" id="GO:0003677">
    <property type="term" value="F:DNA binding"/>
    <property type="evidence" value="ECO:0007669"/>
    <property type="project" value="UniProtKB-KW"/>
</dbReference>
<sequence length="156" mass="17118">MKPPFERLVDEHAATVLRVCRAILGPHDAEDAWSETFLSALRAYPDLPESANVEAWLVTIAHRKAIDQVRAAQRRAVPVDAVPERPVTASLPDGDLWVAVAALPDKQRQAVAYRYAADLPYAEIAEILGGTVDAARRAAADGLKKLRTTRTREELS</sequence>
<dbReference type="InterPro" id="IPR014284">
    <property type="entry name" value="RNA_pol_sigma-70_dom"/>
</dbReference>
<name>A0A1H5A219_TSUTY</name>
<dbReference type="InterPro" id="IPR013324">
    <property type="entry name" value="RNA_pol_sigma_r3/r4-like"/>
</dbReference>
<evidence type="ECO:0000256" key="1">
    <source>
        <dbReference type="ARBA" id="ARBA00010641"/>
    </source>
</evidence>
<keyword evidence="2" id="KW-0805">Transcription regulation</keyword>
<proteinExistence type="inferred from homology"/>
<protein>
    <submittedName>
        <fullName evidence="8">RNA polymerase sigma factor, sigma-70 family</fullName>
    </submittedName>
</protein>
<dbReference type="KEGG" id="tsm:ASU32_20245"/>
<dbReference type="GO" id="GO:0016987">
    <property type="term" value="F:sigma factor activity"/>
    <property type="evidence" value="ECO:0007669"/>
    <property type="project" value="UniProtKB-KW"/>
</dbReference>
<dbReference type="Gene3D" id="1.10.1740.10">
    <property type="match status" value="1"/>
</dbReference>
<dbReference type="SUPFAM" id="SSF88946">
    <property type="entry name" value="Sigma2 domain of RNA polymerase sigma factors"/>
    <property type="match status" value="1"/>
</dbReference>